<dbReference type="InterPro" id="IPR037221">
    <property type="entry name" value="H-type_lectin_dom_sf"/>
</dbReference>
<dbReference type="SUPFAM" id="SSF50965">
    <property type="entry name" value="Galactose oxidase, central domain"/>
    <property type="match status" value="1"/>
</dbReference>
<evidence type="ECO:0000313" key="3">
    <source>
        <dbReference type="Proteomes" id="UP000216339"/>
    </source>
</evidence>
<dbReference type="Pfam" id="PF24681">
    <property type="entry name" value="Kelch_KLHDC2_KLHL20_DRC7"/>
    <property type="match status" value="1"/>
</dbReference>
<evidence type="ECO:0008006" key="4">
    <source>
        <dbReference type="Google" id="ProtNLM"/>
    </source>
</evidence>
<dbReference type="InterPro" id="IPR015915">
    <property type="entry name" value="Kelch-typ_b-propeller"/>
</dbReference>
<keyword evidence="3" id="KW-1185">Reference proteome</keyword>
<dbReference type="EMBL" id="MQWD01000001">
    <property type="protein sequence ID" value="PAP76671.1"/>
    <property type="molecule type" value="Genomic_DNA"/>
</dbReference>
<dbReference type="RefSeq" id="WP_179299551.1">
    <property type="nucleotide sequence ID" value="NZ_MQWD01000001.1"/>
</dbReference>
<reference evidence="2 3" key="1">
    <citation type="submission" date="2016-11" db="EMBL/GenBank/DDBJ databases">
        <title>Study of marine rhodopsin-containing bacteria.</title>
        <authorList>
            <person name="Yoshizawa S."/>
            <person name="Kumagai Y."/>
            <person name="Kogure K."/>
        </authorList>
    </citation>
    <scope>NUCLEOTIDE SEQUENCE [LARGE SCALE GENOMIC DNA]</scope>
    <source>
        <strain evidence="2 3">SAORIC-28</strain>
    </source>
</reference>
<dbReference type="InterPro" id="IPR006652">
    <property type="entry name" value="Kelch_1"/>
</dbReference>
<protein>
    <recommendedName>
        <fullName evidence="4">Secretion system C-terminal sorting domain-containing protein</fullName>
    </recommendedName>
</protein>
<dbReference type="Pfam" id="PF01344">
    <property type="entry name" value="Kelch_1"/>
    <property type="match status" value="2"/>
</dbReference>
<dbReference type="Gene3D" id="2.120.10.80">
    <property type="entry name" value="Kelch-type beta propeller"/>
    <property type="match status" value="2"/>
</dbReference>
<name>A0A271IZK6_9BACT</name>
<dbReference type="InterPro" id="IPR011043">
    <property type="entry name" value="Gal_Oxase/kelch_b-propeller"/>
</dbReference>
<organism evidence="2 3">
    <name type="scientific">Rubrivirga marina</name>
    <dbReference type="NCBI Taxonomy" id="1196024"/>
    <lineage>
        <taxon>Bacteria</taxon>
        <taxon>Pseudomonadati</taxon>
        <taxon>Rhodothermota</taxon>
        <taxon>Rhodothermia</taxon>
        <taxon>Rhodothermales</taxon>
        <taxon>Rubricoccaceae</taxon>
        <taxon>Rubrivirga</taxon>
    </lineage>
</organism>
<feature type="compositionally biased region" description="Low complexity" evidence="1">
    <location>
        <begin position="594"/>
        <end position="607"/>
    </location>
</feature>
<dbReference type="InterPro" id="IPR053256">
    <property type="entry name" value="Kelch_repeat-containing"/>
</dbReference>
<dbReference type="PANTHER" id="PTHR46773:SF5">
    <property type="entry name" value="OS04G0487100 PROTEIN"/>
    <property type="match status" value="1"/>
</dbReference>
<comment type="caution">
    <text evidence="2">The sequence shown here is derived from an EMBL/GenBank/DDBJ whole genome shotgun (WGS) entry which is preliminary data.</text>
</comment>
<accession>A0A271IZK6</accession>
<feature type="region of interest" description="Disordered" evidence="1">
    <location>
        <begin position="586"/>
        <end position="607"/>
    </location>
</feature>
<dbReference type="InterPro" id="IPR026444">
    <property type="entry name" value="Secre_tail"/>
</dbReference>
<proteinExistence type="predicted"/>
<dbReference type="Gene3D" id="2.60.40.4070">
    <property type="match status" value="1"/>
</dbReference>
<dbReference type="SMART" id="SM00612">
    <property type="entry name" value="Kelch"/>
    <property type="match status" value="5"/>
</dbReference>
<evidence type="ECO:0000313" key="2">
    <source>
        <dbReference type="EMBL" id="PAP76671.1"/>
    </source>
</evidence>
<dbReference type="NCBIfam" id="TIGR04183">
    <property type="entry name" value="Por_Secre_tail"/>
    <property type="match status" value="1"/>
</dbReference>
<dbReference type="Proteomes" id="UP000216339">
    <property type="component" value="Unassembled WGS sequence"/>
</dbReference>
<dbReference type="Gene3D" id="2.60.40.2080">
    <property type="match status" value="1"/>
</dbReference>
<gene>
    <name evidence="2" type="ORF">BSZ37_09570</name>
</gene>
<dbReference type="PANTHER" id="PTHR46773">
    <property type="match status" value="1"/>
</dbReference>
<sequence>MRVPPALAQDGAGGASWTLLAPALEPRVEAPGVVVEGKLYVFAGFTDAALQITGTVEAYDPATDTWAPRAPMPQPVTHVGAAAVGGDVWFVGGFEGDNPGSAVRAVQVYDTATDRWRTGPALPVARASGTLAAVGRTLHHIGGLLPDRQTDVGDHYVLDLDRPEAGWTSAAPLPIPRNHLSSAVIGGQIYAIGGQQGHDESRRFRSELHVYDPATDTWARRADLPVRRSHFEPGTTVWDGRILIVGGVGRGAENNQAMDQITAYDPQSDTWTELDPLPVRLLGPVAQVIGGQLVVTHGGLGRTENPQDVARSRPLMSVRTDSLIGEAGWATVEQDGSSEWHLVSFARPYADPVVVMGPASSNGAEPITVRVRNVTAAGFEFQLDEWDYLDGQHGTETVSWLAVERGVHRVGEGRLLEAGLVTASGAPESFGFGADFASAPVLFSQVSTAAGAGAVVTRQRDVSAGSFQLRLQGEESTDHQGVETVAYVAVEAGAVAGVLEAGRTPAPIDHSYAAVSLEDGFASAPALLASMQTLNESDPATLRYRALTGAGFEVRVEEEQSADPETDHTGEVVGFLALAPGGLRGTTLAGGGTTNPTATSPAPSGAGVPRLEAASPNPFRSATAIRYALPVAADVRLEVFDALGQRVALLVSERIEAGRHEARFDGAGFASGVYFFRFQAGPFSETRRVALLR</sequence>
<dbReference type="AlphaFoldDB" id="A0A271IZK6"/>
<evidence type="ECO:0000256" key="1">
    <source>
        <dbReference type="SAM" id="MobiDB-lite"/>
    </source>
</evidence>